<feature type="region of interest" description="Disordered" evidence="1">
    <location>
        <begin position="160"/>
        <end position="179"/>
    </location>
</feature>
<dbReference type="EMBL" id="SRLO01000079">
    <property type="protein sequence ID" value="TNN77837.1"/>
    <property type="molecule type" value="Genomic_DNA"/>
</dbReference>
<organism evidence="2 3">
    <name type="scientific">Liparis tanakae</name>
    <name type="common">Tanaka's snailfish</name>
    <dbReference type="NCBI Taxonomy" id="230148"/>
    <lineage>
        <taxon>Eukaryota</taxon>
        <taxon>Metazoa</taxon>
        <taxon>Chordata</taxon>
        <taxon>Craniata</taxon>
        <taxon>Vertebrata</taxon>
        <taxon>Euteleostomi</taxon>
        <taxon>Actinopterygii</taxon>
        <taxon>Neopterygii</taxon>
        <taxon>Teleostei</taxon>
        <taxon>Neoteleostei</taxon>
        <taxon>Acanthomorphata</taxon>
        <taxon>Eupercaria</taxon>
        <taxon>Perciformes</taxon>
        <taxon>Cottioidei</taxon>
        <taxon>Cottales</taxon>
        <taxon>Liparidae</taxon>
        <taxon>Liparis</taxon>
    </lineage>
</organism>
<feature type="region of interest" description="Disordered" evidence="1">
    <location>
        <begin position="1"/>
        <end position="44"/>
    </location>
</feature>
<keyword evidence="3" id="KW-1185">Reference proteome</keyword>
<keyword evidence="2" id="KW-0675">Receptor</keyword>
<reference evidence="2 3" key="1">
    <citation type="submission" date="2019-03" db="EMBL/GenBank/DDBJ databases">
        <title>First draft genome of Liparis tanakae, snailfish: a comprehensive survey of snailfish specific genes.</title>
        <authorList>
            <person name="Kim W."/>
            <person name="Song I."/>
            <person name="Jeong J.-H."/>
            <person name="Kim D."/>
            <person name="Kim S."/>
            <person name="Ryu S."/>
            <person name="Song J.Y."/>
            <person name="Lee S.K."/>
        </authorList>
    </citation>
    <scope>NUCLEOTIDE SEQUENCE [LARGE SCALE GENOMIC DNA]</scope>
    <source>
        <tissue evidence="2">Muscle</tissue>
    </source>
</reference>
<feature type="region of interest" description="Disordered" evidence="1">
    <location>
        <begin position="185"/>
        <end position="204"/>
    </location>
</feature>
<dbReference type="OrthoDB" id="443634at2759"/>
<dbReference type="PANTHER" id="PTHR12106:SF10">
    <property type="entry name" value="VPS10 DOMAIN-CONTAINING RECEPTOR SORCS3"/>
    <property type="match status" value="1"/>
</dbReference>
<sequence>MQDKSAFMVEEDQDEGDGKNGYVGERGSRKYGIRGQPGGQEVAGRKTSRRRILWACGTSSHKNPVSGWLVQKRLWGERGSARGGKVLEVILILTKLYDFHIGSVTESTLWRSRLRQHLKVSPSQYVHFNECPDLRQQERLGQDQKKLQSFVVIAVRTDAAPSTPSTTSTTSTPGLHHIQSPVPVLIPSPALQKPPPSPFLKTSDFKGAGFAQSSRAHKYVLSLQQQGVGVGSQRGGEGGGGGYGSTDYGSTYERMNDRVGTKTVLSYLYVCPTNKRKTENEAVYDDDVLQFISLTFQGGAKIMVLTDPEFESSLLISSDEGASYQKYRLTFYVLSLLFHHTEEDWALAYSHDQKHTSEHTDEDAVFAAGPISLQTHRLSTEKLLKK</sequence>
<accession>A0A4Z2IJ63</accession>
<name>A0A4Z2IJ63_9TELE</name>
<proteinExistence type="predicted"/>
<dbReference type="Proteomes" id="UP000314294">
    <property type="component" value="Unassembled WGS sequence"/>
</dbReference>
<dbReference type="GO" id="GO:0016020">
    <property type="term" value="C:membrane"/>
    <property type="evidence" value="ECO:0007669"/>
    <property type="project" value="TreeGrafter"/>
</dbReference>
<dbReference type="PANTHER" id="PTHR12106">
    <property type="entry name" value="SORTILIN RELATED"/>
    <property type="match status" value="1"/>
</dbReference>
<comment type="caution">
    <text evidence="2">The sequence shown here is derived from an EMBL/GenBank/DDBJ whole genome shotgun (WGS) entry which is preliminary data.</text>
</comment>
<evidence type="ECO:0000313" key="3">
    <source>
        <dbReference type="Proteomes" id="UP000314294"/>
    </source>
</evidence>
<protein>
    <submittedName>
        <fullName evidence="2">VPS10 domain-containing receptor SorCS1</fullName>
    </submittedName>
</protein>
<evidence type="ECO:0000313" key="2">
    <source>
        <dbReference type="EMBL" id="TNN77837.1"/>
    </source>
</evidence>
<dbReference type="InterPro" id="IPR050310">
    <property type="entry name" value="VPS10-sortilin"/>
</dbReference>
<evidence type="ECO:0000256" key="1">
    <source>
        <dbReference type="SAM" id="MobiDB-lite"/>
    </source>
</evidence>
<feature type="compositionally biased region" description="Low complexity" evidence="1">
    <location>
        <begin position="161"/>
        <end position="173"/>
    </location>
</feature>
<gene>
    <name evidence="2" type="primary">SORCS1_0</name>
    <name evidence="2" type="ORF">EYF80_011894</name>
</gene>
<dbReference type="AlphaFoldDB" id="A0A4Z2IJ63"/>